<dbReference type="Pfam" id="PF01979">
    <property type="entry name" value="Amidohydro_1"/>
    <property type="match status" value="1"/>
</dbReference>
<dbReference type="Gene3D" id="2.30.40.10">
    <property type="entry name" value="Urease, subunit C, domain 1"/>
    <property type="match status" value="1"/>
</dbReference>
<evidence type="ECO:0000313" key="7">
    <source>
        <dbReference type="EMBL" id="EDP98415.1"/>
    </source>
</evidence>
<evidence type="ECO:0000256" key="1">
    <source>
        <dbReference type="ARBA" id="ARBA00001947"/>
    </source>
</evidence>
<dbReference type="GO" id="GO:0005737">
    <property type="term" value="C:cytoplasm"/>
    <property type="evidence" value="ECO:0007669"/>
    <property type="project" value="TreeGrafter"/>
</dbReference>
<dbReference type="EMBL" id="ABIB01000001">
    <property type="protein sequence ID" value="EDP98415.1"/>
    <property type="molecule type" value="Genomic_DNA"/>
</dbReference>
<dbReference type="InterPro" id="IPR050138">
    <property type="entry name" value="DHOase/Allantoinase_Hydrolase"/>
</dbReference>
<dbReference type="Gene3D" id="3.20.20.140">
    <property type="entry name" value="Metal-dependent hydrolases"/>
    <property type="match status" value="1"/>
</dbReference>
<keyword evidence="4" id="KW-0479">Metal-binding</keyword>
<dbReference type="SUPFAM" id="SSF51338">
    <property type="entry name" value="Composite domain of metallo-dependent hydrolases"/>
    <property type="match status" value="1"/>
</dbReference>
<proteinExistence type="inferred from homology"/>
<dbReference type="SUPFAM" id="SSF51556">
    <property type="entry name" value="Metallo-dependent hydrolases"/>
    <property type="match status" value="1"/>
</dbReference>
<dbReference type="InterPro" id="IPR002195">
    <property type="entry name" value="Dihydroorotase_CS"/>
</dbReference>
<gene>
    <name evidence="7" type="ORF">KAOT1_14397</name>
</gene>
<comment type="similarity">
    <text evidence="3">Belongs to the metallo-dependent hydrolases superfamily. DHOase family. Class I DHOase subfamily.</text>
</comment>
<evidence type="ECO:0000256" key="5">
    <source>
        <dbReference type="ARBA" id="ARBA00022801"/>
    </source>
</evidence>
<comment type="caution">
    <text evidence="7">The sequence shown here is derived from an EMBL/GenBank/DDBJ whole genome shotgun (WGS) entry which is preliminary data.</text>
</comment>
<dbReference type="MEROPS" id="M38.972"/>
<dbReference type="STRING" id="391587.KAOT1_14397"/>
<keyword evidence="8" id="KW-1185">Reference proteome</keyword>
<dbReference type="HOGENOM" id="CLU_015572_1_1_10"/>
<sequence>MHKILLKNAQIVSETDIKTADILIEGERIAKIGNNLSDTADKVIDATGKHVFPGIIDDQVHFREPGLTHKANIATESRAAIAGGITSFVEMPNTNPQTTTVEKLQEKLDIAKETAFANYSFMFGGTNDNLDEILKVDPTQVAGLKLFLGSSTGNMLVDDEAVLEKIFSSTDMVISVHCEDEGTIRKNLAEYKEKFGDDIPIEYHPIIRSEEACYLSSSRAIALAKKTGARLHVFHLSTGKETHLFDNSIPLEEKKITAEVCVHHLWFSDADYKEKGTHIKWNPAVKTASDRDQLWEALLDDRIDVIATDHAPHTLEEKSNVYTKAPSGGPLVQHALNAMIQAHKQGKISLEKIAQKMCHNPARLFQVKDRGFIKEGFYADLVLVDLEKSYEVSKDNVLYKCGWSPFEGTTFDSTVTHTFINGNLAYAEGTFSEKRHVKQLEFNR</sequence>
<dbReference type="OrthoDB" id="9765462at2"/>
<dbReference type="InterPro" id="IPR006680">
    <property type="entry name" value="Amidohydro-rel"/>
</dbReference>
<feature type="domain" description="Amidohydrolase-related" evidence="6">
    <location>
        <begin position="51"/>
        <end position="424"/>
    </location>
</feature>
<evidence type="ECO:0000256" key="4">
    <source>
        <dbReference type="ARBA" id="ARBA00022723"/>
    </source>
</evidence>
<comment type="function">
    <text evidence="2">Catalyzes the reversible cyclization of carbamoyl aspartate to dihydroorotate.</text>
</comment>
<organism evidence="7 8">
    <name type="scientific">Kordia algicida OT-1</name>
    <dbReference type="NCBI Taxonomy" id="391587"/>
    <lineage>
        <taxon>Bacteria</taxon>
        <taxon>Pseudomonadati</taxon>
        <taxon>Bacteroidota</taxon>
        <taxon>Flavobacteriia</taxon>
        <taxon>Flavobacteriales</taxon>
        <taxon>Flavobacteriaceae</taxon>
        <taxon>Kordia</taxon>
    </lineage>
</organism>
<dbReference type="GO" id="GO:0046872">
    <property type="term" value="F:metal ion binding"/>
    <property type="evidence" value="ECO:0007669"/>
    <property type="project" value="UniProtKB-KW"/>
</dbReference>
<dbReference type="PROSITE" id="PS00483">
    <property type="entry name" value="DIHYDROOROTASE_2"/>
    <property type="match status" value="1"/>
</dbReference>
<name>A9DKW3_9FLAO</name>
<dbReference type="GO" id="GO:0006145">
    <property type="term" value="P:purine nucleobase catabolic process"/>
    <property type="evidence" value="ECO:0007669"/>
    <property type="project" value="TreeGrafter"/>
</dbReference>
<dbReference type="InterPro" id="IPR011059">
    <property type="entry name" value="Metal-dep_hydrolase_composite"/>
</dbReference>
<keyword evidence="5" id="KW-0378">Hydrolase</keyword>
<dbReference type="PANTHER" id="PTHR43668:SF4">
    <property type="entry name" value="ALLANTOINASE"/>
    <property type="match status" value="1"/>
</dbReference>
<dbReference type="PANTHER" id="PTHR43668">
    <property type="entry name" value="ALLANTOINASE"/>
    <property type="match status" value="1"/>
</dbReference>
<accession>A9DKW3</accession>
<dbReference type="eggNOG" id="COG0044">
    <property type="taxonomic scope" value="Bacteria"/>
</dbReference>
<dbReference type="CDD" id="cd01318">
    <property type="entry name" value="DHOase_IIb"/>
    <property type="match status" value="1"/>
</dbReference>
<evidence type="ECO:0000256" key="2">
    <source>
        <dbReference type="ARBA" id="ARBA00002368"/>
    </source>
</evidence>
<dbReference type="NCBIfam" id="NF006688">
    <property type="entry name" value="PRK09236.1"/>
    <property type="match status" value="1"/>
</dbReference>
<dbReference type="AlphaFoldDB" id="A9DKW3"/>
<comment type="cofactor">
    <cofactor evidence="1">
        <name>Zn(2+)</name>
        <dbReference type="ChEBI" id="CHEBI:29105"/>
    </cofactor>
</comment>
<dbReference type="Proteomes" id="UP000002945">
    <property type="component" value="Unassembled WGS sequence"/>
</dbReference>
<dbReference type="NCBIfam" id="TIGR00857">
    <property type="entry name" value="pyrC_multi"/>
    <property type="match status" value="1"/>
</dbReference>
<reference evidence="7 8" key="1">
    <citation type="journal article" date="2011" name="J. Bacteriol.">
        <title>Genome sequence of the algicidal bacterium Kordia algicida OT-1.</title>
        <authorList>
            <person name="Lee H.S."/>
            <person name="Kang S.G."/>
            <person name="Kwon K.K."/>
            <person name="Lee J.H."/>
            <person name="Kim S.J."/>
        </authorList>
    </citation>
    <scope>NUCLEOTIDE SEQUENCE [LARGE SCALE GENOMIC DNA]</scope>
    <source>
        <strain evidence="7 8">OT-1</strain>
    </source>
</reference>
<evidence type="ECO:0000259" key="6">
    <source>
        <dbReference type="Pfam" id="PF01979"/>
    </source>
</evidence>
<evidence type="ECO:0000313" key="8">
    <source>
        <dbReference type="Proteomes" id="UP000002945"/>
    </source>
</evidence>
<evidence type="ECO:0000256" key="3">
    <source>
        <dbReference type="ARBA" id="ARBA00010286"/>
    </source>
</evidence>
<protein>
    <submittedName>
        <fullName evidence="7">Dihydroorotase</fullName>
    </submittedName>
</protein>
<dbReference type="RefSeq" id="WP_007095428.1">
    <property type="nucleotide sequence ID" value="NZ_CP142125.1"/>
</dbReference>
<dbReference type="GO" id="GO:0004038">
    <property type="term" value="F:allantoinase activity"/>
    <property type="evidence" value="ECO:0007669"/>
    <property type="project" value="TreeGrafter"/>
</dbReference>
<dbReference type="InterPro" id="IPR032466">
    <property type="entry name" value="Metal_Hydrolase"/>
</dbReference>